<feature type="compositionally biased region" description="Polar residues" evidence="1">
    <location>
        <begin position="41"/>
        <end position="51"/>
    </location>
</feature>
<dbReference type="Proteomes" id="UP001358417">
    <property type="component" value="Unassembled WGS sequence"/>
</dbReference>
<evidence type="ECO:0000313" key="3">
    <source>
        <dbReference type="Proteomes" id="UP001358417"/>
    </source>
</evidence>
<dbReference type="GeneID" id="89977417"/>
<feature type="region of interest" description="Disordered" evidence="1">
    <location>
        <begin position="1"/>
        <end position="133"/>
    </location>
</feature>
<name>A0AAV9MUU4_9EURO</name>
<organism evidence="2 3">
    <name type="scientific">Exophiala bonariae</name>
    <dbReference type="NCBI Taxonomy" id="1690606"/>
    <lineage>
        <taxon>Eukaryota</taxon>
        <taxon>Fungi</taxon>
        <taxon>Dikarya</taxon>
        <taxon>Ascomycota</taxon>
        <taxon>Pezizomycotina</taxon>
        <taxon>Eurotiomycetes</taxon>
        <taxon>Chaetothyriomycetidae</taxon>
        <taxon>Chaetothyriales</taxon>
        <taxon>Herpotrichiellaceae</taxon>
        <taxon>Exophiala</taxon>
    </lineage>
</organism>
<sequence>MSSNDDLPLESESGRDEEKDNRRTNPGSQKPANIIEFVNSDDPNVRSTIQRHTAYHSAAQRRDARSRLLRRSSQSRYLEWGRRLPRTDTDTTTSSTSSASISPVRSMGTPQPSRTSSNPTDQGSETSQSRTASITEIDSSLLLPPVPSVPQDNPVIQFFTNTICQHNRSTGLLDPAINHMLEHEASRHLLLAYAFAMRWKLHASPETIQDQVDAQSHLSIGTNALWNRLRLAGPHASSDSVIQAVLLLLVYTADFGQPAEVRLHEDALRTMLAQRGGIDVFAHNPTLQAQLWAIESSRAFHLTFGCEVACSSPFRFPGGLSLRPTAAMAAVMDA</sequence>
<reference evidence="2 3" key="1">
    <citation type="submission" date="2023-08" db="EMBL/GenBank/DDBJ databases">
        <title>Black Yeasts Isolated from many extreme environments.</title>
        <authorList>
            <person name="Coleine C."/>
            <person name="Stajich J.E."/>
            <person name="Selbmann L."/>
        </authorList>
    </citation>
    <scope>NUCLEOTIDE SEQUENCE [LARGE SCALE GENOMIC DNA]</scope>
    <source>
        <strain evidence="2 3">CCFEE 5792</strain>
    </source>
</reference>
<evidence type="ECO:0000313" key="2">
    <source>
        <dbReference type="EMBL" id="KAK5045394.1"/>
    </source>
</evidence>
<accession>A0AAV9MUU4</accession>
<dbReference type="PANTHER" id="PTHR37540">
    <property type="entry name" value="TRANSCRIPTION FACTOR (ACR-2), PUTATIVE-RELATED-RELATED"/>
    <property type="match status" value="1"/>
</dbReference>
<protein>
    <recommendedName>
        <fullName evidence="4">Transcription factor domain-containing protein</fullName>
    </recommendedName>
</protein>
<dbReference type="RefSeq" id="XP_064701023.1">
    <property type="nucleotide sequence ID" value="XM_064852798.1"/>
</dbReference>
<keyword evidence="3" id="KW-1185">Reference proteome</keyword>
<feature type="compositionally biased region" description="Low complexity" evidence="1">
    <location>
        <begin position="90"/>
        <end position="102"/>
    </location>
</feature>
<gene>
    <name evidence="2" type="ORF">LTR84_009258</name>
</gene>
<dbReference type="AlphaFoldDB" id="A0AAV9MUU4"/>
<dbReference type="PANTHER" id="PTHR37540:SF5">
    <property type="entry name" value="TRANSCRIPTION FACTOR DOMAIN-CONTAINING PROTEIN"/>
    <property type="match status" value="1"/>
</dbReference>
<comment type="caution">
    <text evidence="2">The sequence shown here is derived from an EMBL/GenBank/DDBJ whole genome shotgun (WGS) entry which is preliminary data.</text>
</comment>
<feature type="compositionally biased region" description="Basic and acidic residues" evidence="1">
    <location>
        <begin position="12"/>
        <end position="23"/>
    </location>
</feature>
<evidence type="ECO:0000256" key="1">
    <source>
        <dbReference type="SAM" id="MobiDB-lite"/>
    </source>
</evidence>
<dbReference type="EMBL" id="JAVRRD010000037">
    <property type="protein sequence ID" value="KAK5045394.1"/>
    <property type="molecule type" value="Genomic_DNA"/>
</dbReference>
<feature type="compositionally biased region" description="Polar residues" evidence="1">
    <location>
        <begin position="108"/>
        <end position="133"/>
    </location>
</feature>
<feature type="compositionally biased region" description="Basic and acidic residues" evidence="1">
    <location>
        <begin position="79"/>
        <end position="89"/>
    </location>
</feature>
<evidence type="ECO:0008006" key="4">
    <source>
        <dbReference type="Google" id="ProtNLM"/>
    </source>
</evidence>
<proteinExistence type="predicted"/>